<name>A0A9D1KQ63_9FIRM</name>
<dbReference type="GO" id="GO:0003999">
    <property type="term" value="F:adenine phosphoribosyltransferase activity"/>
    <property type="evidence" value="ECO:0007669"/>
    <property type="project" value="UniProtKB-EC"/>
</dbReference>
<evidence type="ECO:0000259" key="1">
    <source>
        <dbReference type="Pfam" id="PF00156"/>
    </source>
</evidence>
<dbReference type="EMBL" id="DVLU01000018">
    <property type="protein sequence ID" value="HIT84691.1"/>
    <property type="molecule type" value="Genomic_DNA"/>
</dbReference>
<reference evidence="2" key="1">
    <citation type="submission" date="2020-10" db="EMBL/GenBank/DDBJ databases">
        <authorList>
            <person name="Gilroy R."/>
        </authorList>
    </citation>
    <scope>NUCLEOTIDE SEQUENCE</scope>
    <source>
        <strain evidence="2">CHK181-108</strain>
    </source>
</reference>
<gene>
    <name evidence="2" type="ORF">IAA60_02170</name>
</gene>
<organism evidence="2 3">
    <name type="scientific">Candidatus Ornithomonoglobus intestinigallinarum</name>
    <dbReference type="NCBI Taxonomy" id="2840894"/>
    <lineage>
        <taxon>Bacteria</taxon>
        <taxon>Bacillati</taxon>
        <taxon>Bacillota</taxon>
        <taxon>Clostridia</taxon>
        <taxon>Candidatus Ornithomonoglobus</taxon>
    </lineage>
</organism>
<dbReference type="InterPro" id="IPR000836">
    <property type="entry name" value="PRTase_dom"/>
</dbReference>
<reference evidence="2" key="2">
    <citation type="journal article" date="2021" name="PeerJ">
        <title>Extensive microbial diversity within the chicken gut microbiome revealed by metagenomics and culture.</title>
        <authorList>
            <person name="Gilroy R."/>
            <person name="Ravi A."/>
            <person name="Getino M."/>
            <person name="Pursley I."/>
            <person name="Horton D.L."/>
            <person name="Alikhan N.F."/>
            <person name="Baker D."/>
            <person name="Gharbi K."/>
            <person name="Hall N."/>
            <person name="Watson M."/>
            <person name="Adriaenssens E.M."/>
            <person name="Foster-Nyarko E."/>
            <person name="Jarju S."/>
            <person name="Secka A."/>
            <person name="Antonio M."/>
            <person name="Oren A."/>
            <person name="Chaudhuri R.R."/>
            <person name="La Ragione R."/>
            <person name="Hildebrand F."/>
            <person name="Pallen M.J."/>
        </authorList>
    </citation>
    <scope>NUCLEOTIDE SEQUENCE</scope>
    <source>
        <strain evidence="2">CHK181-108</strain>
    </source>
</reference>
<keyword evidence="2" id="KW-0808">Transferase</keyword>
<dbReference type="Gene3D" id="3.40.50.2020">
    <property type="match status" value="1"/>
</dbReference>
<dbReference type="NCBIfam" id="NF005592">
    <property type="entry name" value="PRK07322.1"/>
    <property type="match status" value="1"/>
</dbReference>
<dbReference type="AlphaFoldDB" id="A0A9D1KQ63"/>
<dbReference type="CDD" id="cd06223">
    <property type="entry name" value="PRTases_typeI"/>
    <property type="match status" value="1"/>
</dbReference>
<dbReference type="EC" id="2.4.2.7" evidence="2"/>
<dbReference type="PANTHER" id="PTHR43218">
    <property type="entry name" value="PHOSPHORIBOSYLTRANSFERASE-RELATED"/>
    <property type="match status" value="1"/>
</dbReference>
<proteinExistence type="predicted"/>
<evidence type="ECO:0000313" key="2">
    <source>
        <dbReference type="EMBL" id="HIT84691.1"/>
    </source>
</evidence>
<dbReference type="PANTHER" id="PTHR43218:SF1">
    <property type="entry name" value="PHOSPHORIBOSYLTRANSFERASE"/>
    <property type="match status" value="1"/>
</dbReference>
<dbReference type="InterPro" id="IPR029057">
    <property type="entry name" value="PRTase-like"/>
</dbReference>
<feature type="domain" description="Phosphoribosyltransferase" evidence="1">
    <location>
        <begin position="53"/>
        <end position="163"/>
    </location>
</feature>
<dbReference type="SUPFAM" id="SSF53271">
    <property type="entry name" value="PRTase-like"/>
    <property type="match status" value="1"/>
</dbReference>
<evidence type="ECO:0000313" key="3">
    <source>
        <dbReference type="Proteomes" id="UP000824165"/>
    </source>
</evidence>
<dbReference type="Pfam" id="PF00156">
    <property type="entry name" value="Pribosyltran"/>
    <property type="match status" value="1"/>
</dbReference>
<keyword evidence="2" id="KW-0328">Glycosyltransferase</keyword>
<dbReference type="Proteomes" id="UP000824165">
    <property type="component" value="Unassembled WGS sequence"/>
</dbReference>
<sequence length="186" mass="19850">MQSYYTMTIAGKKRALPLFPVDENTQIAAFIMLGDVEITTAAAAELKNRLPAFDVLITAEAKGIPLAHELARITGKPYVTARKSPKVYMKNIITTDVDSITTKGMQKLYLGEDDVLKLRGKNVLIADDVISTGKSLEALEKLVGLCGGNICGRAAVLAEGGAAKRGDIIYLEPLPLFDGGGNPVES</sequence>
<comment type="caution">
    <text evidence="2">The sequence shown here is derived from an EMBL/GenBank/DDBJ whole genome shotgun (WGS) entry which is preliminary data.</text>
</comment>
<accession>A0A9D1KQ63</accession>
<protein>
    <submittedName>
        <fullName evidence="2">Adenine phosphoribosyltransferase</fullName>
        <ecNumber evidence="2">2.4.2.7</ecNumber>
    </submittedName>
</protein>